<keyword evidence="3 9" id="KW-0479">Metal-binding</keyword>
<comment type="function">
    <text evidence="9">Endonuclease IV plays a role in DNA repair. It cleaves phosphodiester bonds at apurinic or apyrimidinic (AP) sites, generating a 3'-hydroxyl group and a 5'-terminal sugar phosphate.</text>
</comment>
<feature type="binding site" evidence="9">
    <location>
        <position position="231"/>
    </location>
    <ligand>
        <name>Zn(2+)</name>
        <dbReference type="ChEBI" id="CHEBI:29105"/>
        <label>3</label>
    </ligand>
</feature>
<dbReference type="PROSITE" id="PS00731">
    <property type="entry name" value="AP_NUCLEASE_F2_3"/>
    <property type="match status" value="1"/>
</dbReference>
<keyword evidence="4 9" id="KW-0255">Endonuclease</keyword>
<dbReference type="GO" id="GO:0003906">
    <property type="term" value="F:DNA-(apurinic or apyrimidinic site) endonuclease activity"/>
    <property type="evidence" value="ECO:0007669"/>
    <property type="project" value="TreeGrafter"/>
</dbReference>
<evidence type="ECO:0000256" key="5">
    <source>
        <dbReference type="ARBA" id="ARBA00022763"/>
    </source>
</evidence>
<feature type="binding site" evidence="9">
    <location>
        <position position="179"/>
    </location>
    <ligand>
        <name>Zn(2+)</name>
        <dbReference type="ChEBI" id="CHEBI:29105"/>
        <label>2</label>
    </ligand>
</feature>
<protein>
    <recommendedName>
        <fullName evidence="9">Probable endonuclease 4</fullName>
        <ecNumber evidence="9">3.1.21.2</ecNumber>
    </recommendedName>
    <alternativeName>
        <fullName evidence="9">Endodeoxyribonuclease IV</fullName>
    </alternativeName>
    <alternativeName>
        <fullName evidence="9">Endonuclease IV</fullName>
    </alternativeName>
</protein>
<keyword evidence="2 9" id="KW-0540">Nuclease</keyword>
<keyword evidence="6 9" id="KW-0378">Hydrolase</keyword>
<dbReference type="InterPro" id="IPR013022">
    <property type="entry name" value="Xyl_isomerase-like_TIM-brl"/>
</dbReference>
<dbReference type="PANTHER" id="PTHR21445:SF0">
    <property type="entry name" value="APURINIC-APYRIMIDINIC ENDONUCLEASE"/>
    <property type="match status" value="1"/>
</dbReference>
<dbReference type="GO" id="GO:0008270">
    <property type="term" value="F:zinc ion binding"/>
    <property type="evidence" value="ECO:0007669"/>
    <property type="project" value="UniProtKB-UniRule"/>
</dbReference>
<dbReference type="NCBIfam" id="TIGR00587">
    <property type="entry name" value="nfo"/>
    <property type="match status" value="1"/>
</dbReference>
<feature type="domain" description="Xylose isomerase-like TIM barrel" evidence="10">
    <location>
        <begin position="21"/>
        <end position="277"/>
    </location>
</feature>
<feature type="binding site" evidence="9">
    <location>
        <position position="182"/>
    </location>
    <ligand>
        <name>Zn(2+)</name>
        <dbReference type="ChEBI" id="CHEBI:29105"/>
        <label>3</label>
    </ligand>
</feature>
<dbReference type="GO" id="GO:0006284">
    <property type="term" value="P:base-excision repair"/>
    <property type="evidence" value="ECO:0007669"/>
    <property type="project" value="TreeGrafter"/>
</dbReference>
<dbReference type="PANTHER" id="PTHR21445">
    <property type="entry name" value="ENDONUCLEASE IV ENDODEOXYRIBONUCLEASE IV"/>
    <property type="match status" value="1"/>
</dbReference>
<evidence type="ECO:0000256" key="3">
    <source>
        <dbReference type="ARBA" id="ARBA00022723"/>
    </source>
</evidence>
<dbReference type="InterPro" id="IPR036237">
    <property type="entry name" value="Xyl_isomerase-like_sf"/>
</dbReference>
<dbReference type="Gene3D" id="3.20.20.150">
    <property type="entry name" value="Divalent-metal-dependent TIM barrel enzymes"/>
    <property type="match status" value="1"/>
</dbReference>
<dbReference type="PROSITE" id="PS00729">
    <property type="entry name" value="AP_NUCLEASE_F2_1"/>
    <property type="match status" value="1"/>
</dbReference>
<dbReference type="Pfam" id="PF01261">
    <property type="entry name" value="AP_endonuc_2"/>
    <property type="match status" value="1"/>
</dbReference>
<dbReference type="GO" id="GO:0008081">
    <property type="term" value="F:phosphoric diester hydrolase activity"/>
    <property type="evidence" value="ECO:0007669"/>
    <property type="project" value="TreeGrafter"/>
</dbReference>
<dbReference type="AlphaFoldDB" id="A0A844FX87"/>
<keyword evidence="7 9" id="KW-0862">Zinc</keyword>
<evidence type="ECO:0000256" key="1">
    <source>
        <dbReference type="ARBA" id="ARBA00005340"/>
    </source>
</evidence>
<comment type="cofactor">
    <cofactor evidence="9">
        <name>Zn(2+)</name>
        <dbReference type="ChEBI" id="CHEBI:29105"/>
    </cofactor>
    <text evidence="9">Binds 3 Zn(2+) ions.</text>
</comment>
<evidence type="ECO:0000313" key="12">
    <source>
        <dbReference type="Proteomes" id="UP000435649"/>
    </source>
</evidence>
<feature type="binding site" evidence="9">
    <location>
        <position position="69"/>
    </location>
    <ligand>
        <name>Zn(2+)</name>
        <dbReference type="ChEBI" id="CHEBI:29105"/>
        <label>1</label>
    </ligand>
</feature>
<evidence type="ECO:0000259" key="10">
    <source>
        <dbReference type="Pfam" id="PF01261"/>
    </source>
</evidence>
<dbReference type="PROSITE" id="PS00730">
    <property type="entry name" value="AP_NUCLEASE_F2_2"/>
    <property type="match status" value="1"/>
</dbReference>
<feature type="binding site" evidence="9">
    <location>
        <position position="216"/>
    </location>
    <ligand>
        <name>Zn(2+)</name>
        <dbReference type="ChEBI" id="CHEBI:29105"/>
        <label>2</label>
    </ligand>
</feature>
<dbReference type="NCBIfam" id="NF002199">
    <property type="entry name" value="PRK01060.1-4"/>
    <property type="match status" value="1"/>
</dbReference>
<dbReference type="PROSITE" id="PS51432">
    <property type="entry name" value="AP_NUCLEASE_F2_4"/>
    <property type="match status" value="1"/>
</dbReference>
<organism evidence="11 12">
    <name type="scientific">Victivallis lenta</name>
    <dbReference type="NCBI Taxonomy" id="2606640"/>
    <lineage>
        <taxon>Bacteria</taxon>
        <taxon>Pseudomonadati</taxon>
        <taxon>Lentisphaerota</taxon>
        <taxon>Lentisphaeria</taxon>
        <taxon>Victivallales</taxon>
        <taxon>Victivallaceae</taxon>
        <taxon>Victivallis</taxon>
    </lineage>
</organism>
<feature type="binding site" evidence="9">
    <location>
        <position position="145"/>
    </location>
    <ligand>
        <name>Zn(2+)</name>
        <dbReference type="ChEBI" id="CHEBI:29105"/>
        <label>1</label>
    </ligand>
</feature>
<dbReference type="InterPro" id="IPR018246">
    <property type="entry name" value="AP_endonuc_F2_Zn_BS"/>
</dbReference>
<dbReference type="SMART" id="SM00518">
    <property type="entry name" value="AP2Ec"/>
    <property type="match status" value="1"/>
</dbReference>
<accession>A0A844FX87</accession>
<evidence type="ECO:0000256" key="2">
    <source>
        <dbReference type="ARBA" id="ARBA00022722"/>
    </source>
</evidence>
<keyword evidence="12" id="KW-1185">Reference proteome</keyword>
<dbReference type="GO" id="GO:0003677">
    <property type="term" value="F:DNA binding"/>
    <property type="evidence" value="ECO:0007669"/>
    <property type="project" value="InterPro"/>
</dbReference>
<dbReference type="Proteomes" id="UP000435649">
    <property type="component" value="Unassembled WGS sequence"/>
</dbReference>
<proteinExistence type="inferred from homology"/>
<dbReference type="EMBL" id="VUNS01000002">
    <property type="protein sequence ID" value="MST95870.1"/>
    <property type="molecule type" value="Genomic_DNA"/>
</dbReference>
<comment type="catalytic activity">
    <reaction evidence="9">
        <text>Endonucleolytic cleavage to 5'-phosphooligonucleotide end-products.</text>
        <dbReference type="EC" id="3.1.21.2"/>
    </reaction>
</comment>
<dbReference type="SUPFAM" id="SSF51658">
    <property type="entry name" value="Xylose isomerase-like"/>
    <property type="match status" value="1"/>
</dbReference>
<comment type="caution">
    <text evidence="11">The sequence shown here is derived from an EMBL/GenBank/DDBJ whole genome shotgun (WGS) entry which is preliminary data.</text>
</comment>
<dbReference type="FunFam" id="3.20.20.150:FF:000001">
    <property type="entry name" value="Probable endonuclease 4"/>
    <property type="match status" value="1"/>
</dbReference>
<dbReference type="InterPro" id="IPR001719">
    <property type="entry name" value="AP_endonuc_2"/>
</dbReference>
<evidence type="ECO:0000256" key="4">
    <source>
        <dbReference type="ARBA" id="ARBA00022759"/>
    </source>
</evidence>
<dbReference type="GO" id="GO:0008833">
    <property type="term" value="F:deoxyribonuclease IV (phage-T4-induced) activity"/>
    <property type="evidence" value="ECO:0007669"/>
    <property type="project" value="UniProtKB-UniRule"/>
</dbReference>
<keyword evidence="5 9" id="KW-0227">DNA damage</keyword>
<feature type="binding site" evidence="9">
    <location>
        <position position="261"/>
    </location>
    <ligand>
        <name>Zn(2+)</name>
        <dbReference type="ChEBI" id="CHEBI:29105"/>
        <label>2</label>
    </ligand>
</feature>
<feature type="binding site" evidence="9">
    <location>
        <position position="229"/>
    </location>
    <ligand>
        <name>Zn(2+)</name>
        <dbReference type="ChEBI" id="CHEBI:29105"/>
        <label>3</label>
    </ligand>
</feature>
<reference evidence="11 12" key="1">
    <citation type="submission" date="2019-08" db="EMBL/GenBank/DDBJ databases">
        <title>In-depth cultivation of the pig gut microbiome towards novel bacterial diversity and tailored functional studies.</title>
        <authorList>
            <person name="Wylensek D."/>
            <person name="Hitch T.C.A."/>
            <person name="Clavel T."/>
        </authorList>
    </citation>
    <scope>NUCLEOTIDE SEQUENCE [LARGE SCALE GENOMIC DNA]</scope>
    <source>
        <strain evidence="11 12">BBE-744-WT-12</strain>
    </source>
</reference>
<dbReference type="HAMAP" id="MF_00152">
    <property type="entry name" value="Nfo"/>
    <property type="match status" value="1"/>
</dbReference>
<dbReference type="EC" id="3.1.21.2" evidence="9"/>
<feature type="binding site" evidence="9">
    <location>
        <position position="145"/>
    </location>
    <ligand>
        <name>Zn(2+)</name>
        <dbReference type="ChEBI" id="CHEBI:29105"/>
        <label>2</label>
    </ligand>
</feature>
<dbReference type="RefSeq" id="WP_106055009.1">
    <property type="nucleotide sequence ID" value="NZ_CALXOB010000031.1"/>
</dbReference>
<evidence type="ECO:0000256" key="6">
    <source>
        <dbReference type="ARBA" id="ARBA00022801"/>
    </source>
</evidence>
<evidence type="ECO:0000256" key="8">
    <source>
        <dbReference type="ARBA" id="ARBA00023204"/>
    </source>
</evidence>
<evidence type="ECO:0000256" key="9">
    <source>
        <dbReference type="HAMAP-Rule" id="MF_00152"/>
    </source>
</evidence>
<name>A0A844FX87_9BACT</name>
<evidence type="ECO:0000313" key="11">
    <source>
        <dbReference type="EMBL" id="MST95870.1"/>
    </source>
</evidence>
<sequence length="282" mass="31091">MKYIGAHVSISGGVENAPLNAHGIGATAFAMFTKNQRQWSAPPLAEESIAAFRANCEKYGYKPELILPHDTYLINLGQPDAEKRKRSLAAFIDELKRCDALGLVKLNFHPGSHLKEVTLEEDLKLIAASVREAVDTVPNVCAVFENTAGQGTNVGFAFEQIAAMLELTDRPGRVGVCLDTCHTYAAGYDLATPEGYEKTFSEFERLIGFEYLQGMHLNDSKSVLGGRLDRHNSIGKGELGLDFFRRLLADDRFDGIPLILETPDETLWAKEIALLKEFAAEE</sequence>
<gene>
    <name evidence="9" type="primary">nfo</name>
    <name evidence="11" type="ORF">FYJ85_02275</name>
</gene>
<keyword evidence="8 9" id="KW-0234">DNA repair</keyword>
<feature type="binding site" evidence="9">
    <location>
        <position position="109"/>
    </location>
    <ligand>
        <name>Zn(2+)</name>
        <dbReference type="ChEBI" id="CHEBI:29105"/>
        <label>1</label>
    </ligand>
</feature>
<dbReference type="CDD" id="cd00019">
    <property type="entry name" value="AP2Ec"/>
    <property type="match status" value="1"/>
</dbReference>
<evidence type="ECO:0000256" key="7">
    <source>
        <dbReference type="ARBA" id="ARBA00022833"/>
    </source>
</evidence>
<comment type="similarity">
    <text evidence="1 9">Belongs to the AP endonuclease 2 family.</text>
</comment>